<dbReference type="InterPro" id="IPR000064">
    <property type="entry name" value="NLP_P60_dom"/>
</dbReference>
<dbReference type="InterPro" id="IPR041382">
    <property type="entry name" value="SH3_16"/>
</dbReference>
<evidence type="ECO:0000256" key="2">
    <source>
        <dbReference type="ARBA" id="ARBA00022670"/>
    </source>
</evidence>
<dbReference type="SUPFAM" id="SSF54001">
    <property type="entry name" value="Cysteine proteinases"/>
    <property type="match status" value="1"/>
</dbReference>
<evidence type="ECO:0000259" key="5">
    <source>
        <dbReference type="PROSITE" id="PS51935"/>
    </source>
</evidence>
<keyword evidence="4" id="KW-0788">Thiol protease</keyword>
<dbReference type="EC" id="3.4.-.-" evidence="6"/>
<keyword evidence="7" id="KW-1185">Reference proteome</keyword>
<evidence type="ECO:0000256" key="1">
    <source>
        <dbReference type="ARBA" id="ARBA00007074"/>
    </source>
</evidence>
<comment type="similarity">
    <text evidence="1">Belongs to the peptidase C40 family.</text>
</comment>
<evidence type="ECO:0000256" key="4">
    <source>
        <dbReference type="ARBA" id="ARBA00022807"/>
    </source>
</evidence>
<dbReference type="GO" id="GO:0006508">
    <property type="term" value="P:proteolysis"/>
    <property type="evidence" value="ECO:0007669"/>
    <property type="project" value="UniProtKB-KW"/>
</dbReference>
<dbReference type="RefSeq" id="WP_097804323.1">
    <property type="nucleotide sequence ID" value="NZ_FXYH01000005.1"/>
</dbReference>
<feature type="domain" description="NlpC/P60" evidence="5">
    <location>
        <begin position="159"/>
        <end position="283"/>
    </location>
</feature>
<dbReference type="GO" id="GO:0008234">
    <property type="term" value="F:cysteine-type peptidase activity"/>
    <property type="evidence" value="ECO:0007669"/>
    <property type="project" value="UniProtKB-KW"/>
</dbReference>
<proteinExistence type="inferred from homology"/>
<gene>
    <name evidence="6" type="primary">ykfC</name>
    <name evidence="6" type="ORF">PEV8663_01830</name>
</gene>
<dbReference type="EMBL" id="FXYH01000005">
    <property type="protein sequence ID" value="SMX39700.1"/>
    <property type="molecule type" value="Genomic_DNA"/>
</dbReference>
<evidence type="ECO:0000256" key="3">
    <source>
        <dbReference type="ARBA" id="ARBA00022801"/>
    </source>
</evidence>
<name>A0A238K9X1_9RHOB</name>
<dbReference type="AlphaFoldDB" id="A0A238K9X1"/>
<keyword evidence="2" id="KW-0645">Protease</keyword>
<organism evidence="6 7">
    <name type="scientific">Pelagimonas varians</name>
    <dbReference type="NCBI Taxonomy" id="696760"/>
    <lineage>
        <taxon>Bacteria</taxon>
        <taxon>Pseudomonadati</taxon>
        <taxon>Pseudomonadota</taxon>
        <taxon>Alphaproteobacteria</taxon>
        <taxon>Rhodobacterales</taxon>
        <taxon>Roseobacteraceae</taxon>
        <taxon>Pelagimonas</taxon>
    </lineage>
</organism>
<dbReference type="InterPro" id="IPR038765">
    <property type="entry name" value="Papain-like_cys_pep_sf"/>
</dbReference>
<dbReference type="Proteomes" id="UP000220836">
    <property type="component" value="Unassembled WGS sequence"/>
</dbReference>
<dbReference type="PANTHER" id="PTHR47359:SF3">
    <property type="entry name" value="NLP_P60 DOMAIN-CONTAINING PROTEIN-RELATED"/>
    <property type="match status" value="1"/>
</dbReference>
<dbReference type="OrthoDB" id="9813368at2"/>
<evidence type="ECO:0000313" key="6">
    <source>
        <dbReference type="EMBL" id="SMX39700.1"/>
    </source>
</evidence>
<dbReference type="Gene3D" id="3.90.1720.10">
    <property type="entry name" value="endopeptidase domain like (from Nostoc punctiforme)"/>
    <property type="match status" value="1"/>
</dbReference>
<dbReference type="Pfam" id="PF00877">
    <property type="entry name" value="NLPC_P60"/>
    <property type="match status" value="1"/>
</dbReference>
<accession>A0A238K9X1</accession>
<keyword evidence="3 6" id="KW-0378">Hydrolase</keyword>
<evidence type="ECO:0000313" key="7">
    <source>
        <dbReference type="Proteomes" id="UP000220836"/>
    </source>
</evidence>
<dbReference type="InterPro" id="IPR051794">
    <property type="entry name" value="PG_Endopeptidase_C40"/>
</dbReference>
<protein>
    <submittedName>
        <fullName evidence="6">Gamma-D-glutamyl-L-lysine endopeptidase</fullName>
        <ecNumber evidence="6">3.4.-.-</ecNumber>
    </submittedName>
</protein>
<dbReference type="PANTHER" id="PTHR47359">
    <property type="entry name" value="PEPTIDOGLYCAN DL-ENDOPEPTIDASE CWLO"/>
    <property type="match status" value="1"/>
</dbReference>
<dbReference type="Pfam" id="PF18348">
    <property type="entry name" value="SH3_16"/>
    <property type="match status" value="1"/>
</dbReference>
<reference evidence="6 7" key="1">
    <citation type="submission" date="2017-05" db="EMBL/GenBank/DDBJ databases">
        <authorList>
            <person name="Song R."/>
            <person name="Chenine A.L."/>
            <person name="Ruprecht R.M."/>
        </authorList>
    </citation>
    <scope>NUCLEOTIDE SEQUENCE [LARGE SCALE GENOMIC DNA]</scope>
    <source>
        <strain evidence="6 7">CECT 8663</strain>
    </source>
</reference>
<sequence>MNDRRLTPANGRVAATGLRGQIQAERFVDGVLQQVIDAPFLHREPRGSRDRQLLWGDAFRVYDQGNDWVFGQSLKDGYVGYVHHPLTEPQTLTHRVDVRTTWAYPVAGFKQPALHELHFNSFVCVVDHDGKWAQISVAGGELIAAHRAFVPVAHLAPIADRRVDPVAVAAQFLGTPYVWAGNSGFGIDCSGLVQAACHACGVPCPGDSDLQEAALGETVPEGTQAQSGDLFFWRGHVAMAVDSETMIHANAHHMSVSYEPISDAILRIEEQGDGPVTRHARINWDKP</sequence>
<dbReference type="PROSITE" id="PS51935">
    <property type="entry name" value="NLPC_P60"/>
    <property type="match status" value="1"/>
</dbReference>